<protein>
    <recommendedName>
        <fullName evidence="3">TniQ protein</fullName>
    </recommendedName>
</protein>
<dbReference type="Proteomes" id="UP000603317">
    <property type="component" value="Unassembled WGS sequence"/>
</dbReference>
<evidence type="ECO:0000313" key="2">
    <source>
        <dbReference type="Proteomes" id="UP000603317"/>
    </source>
</evidence>
<sequence length="632" mass="69149">MLALADISQELLRGERSTDDAPRRLLYRDRVSFSFRDGESLRGGMARACELAGAPNSWTVLREVGLKHRNRVLVSEDPDIDIGALAEALGVTREEVAARQYPEKENGAREYFGMIVPAGSIESRARRYSPTFLRDRGYHLAAWELKFLPFCPVTWDILLQHCDACRSQPPQAQGWVRTLTPVDRCDECGRRLAERSTSNVSEGLRPALEIISCLVRCTEKERASVFDLLPSDLGRADPQALLDVILGLAKHMKAPSTEEDGDPQVIRLHRACKAVQSWPTGLDDIEFSASPTGQTLPPLMQSYAALGAEPAIDAAEAEYASIKAMNHLTCGDELDRIVGLREASAISGLEDDTLRAAWEAQLITRRYRAHGNRLLPAFEVRELLAFAEAWKTRVSASSVASRFGLPTYAIEQCVIRGHLIPTALSLPGSGYFFSKQAADRFCDETSLKQPAPHVATVALYDLMRLVSGRLKPWGEVLSAVALGRISAELEPGDDNQLAKRLQIDESSAKYLIGKEAAKGVPSLCGLSSTICQSDAYEVLNCSATSSGMLDGIASTGINPKLFPLELVAKRAGEVAATSEIAKRLDLDPTRTSRLLSAARVREIVPGGWDRAHAFELINRATLIRDAQLSLGF</sequence>
<dbReference type="RefSeq" id="WP_188642665.1">
    <property type="nucleotide sequence ID" value="NZ_BMID01000001.1"/>
</dbReference>
<proteinExistence type="predicted"/>
<dbReference type="EMBL" id="BMID01000001">
    <property type="protein sequence ID" value="GGA10486.1"/>
    <property type="molecule type" value="Genomic_DNA"/>
</dbReference>
<comment type="caution">
    <text evidence="1">The sequence shown here is derived from an EMBL/GenBank/DDBJ whole genome shotgun (WGS) entry which is preliminary data.</text>
</comment>
<name>A0ABQ1FG82_9SPHN</name>
<evidence type="ECO:0008006" key="3">
    <source>
        <dbReference type="Google" id="ProtNLM"/>
    </source>
</evidence>
<gene>
    <name evidence="1" type="ORF">GCM10010923_21300</name>
</gene>
<keyword evidence="2" id="KW-1185">Reference proteome</keyword>
<accession>A0ABQ1FG82</accession>
<evidence type="ECO:0000313" key="1">
    <source>
        <dbReference type="EMBL" id="GGA10486.1"/>
    </source>
</evidence>
<organism evidence="1 2">
    <name type="scientific">Blastomonas marina</name>
    <dbReference type="NCBI Taxonomy" id="1867408"/>
    <lineage>
        <taxon>Bacteria</taxon>
        <taxon>Pseudomonadati</taxon>
        <taxon>Pseudomonadota</taxon>
        <taxon>Alphaproteobacteria</taxon>
        <taxon>Sphingomonadales</taxon>
        <taxon>Sphingomonadaceae</taxon>
        <taxon>Blastomonas</taxon>
    </lineage>
</organism>
<reference evidence="2" key="1">
    <citation type="journal article" date="2019" name="Int. J. Syst. Evol. Microbiol.">
        <title>The Global Catalogue of Microorganisms (GCM) 10K type strain sequencing project: providing services to taxonomists for standard genome sequencing and annotation.</title>
        <authorList>
            <consortium name="The Broad Institute Genomics Platform"/>
            <consortium name="The Broad Institute Genome Sequencing Center for Infectious Disease"/>
            <person name="Wu L."/>
            <person name="Ma J."/>
        </authorList>
    </citation>
    <scope>NUCLEOTIDE SEQUENCE [LARGE SCALE GENOMIC DNA]</scope>
    <source>
        <strain evidence="2">CGMCC 1.15297</strain>
    </source>
</reference>